<evidence type="ECO:0000313" key="2">
    <source>
        <dbReference type="EMBL" id="EUJ34281.1"/>
    </source>
</evidence>
<organism evidence="2 3">
    <name type="scientific">Brochothrix campestris FSL F6-1037</name>
    <dbReference type="NCBI Taxonomy" id="1265861"/>
    <lineage>
        <taxon>Bacteria</taxon>
        <taxon>Bacillati</taxon>
        <taxon>Bacillota</taxon>
        <taxon>Bacilli</taxon>
        <taxon>Bacillales</taxon>
        <taxon>Listeriaceae</taxon>
        <taxon>Brochothrix</taxon>
    </lineage>
</organism>
<keyword evidence="3" id="KW-1185">Reference proteome</keyword>
<protein>
    <recommendedName>
        <fullName evidence="1">P68 RBP/TagC-like beta-propeller domain-containing protein</fullName>
    </recommendedName>
</protein>
<accession>W7CEP6</accession>
<reference evidence="2 3" key="1">
    <citation type="submission" date="2012-12" db="EMBL/GenBank/DDBJ databases">
        <title>Novel taxa of Listeriaceae from agricultural environments in the United States.</title>
        <authorList>
            <person name="den Bakker H.C."/>
            <person name="Allred A."/>
            <person name="Warchocki S."/>
            <person name="Wright E.M."/>
            <person name="Burrell A."/>
            <person name="Nightingale K.K."/>
            <person name="Kephart D."/>
            <person name="Wiedmann M."/>
        </authorList>
    </citation>
    <scope>NUCLEOTIDE SEQUENCE [LARGE SCALE GENOMIC DNA]</scope>
    <source>
        <strain evidence="2 3">FSL F6-1037</strain>
    </source>
</reference>
<evidence type="ECO:0000313" key="3">
    <source>
        <dbReference type="Proteomes" id="UP000019243"/>
    </source>
</evidence>
<sequence length="599" mass="67090">MRINLKKSPPITTGKDFRNDLADNFTRIESAINTSDSELTNHQTIQLKAHKSRQITHNAWDVEQELQYRAAQVSNLVLGANGDGIEEVKDSRVAVFSKKAHATLSERLLEDFSALSSLYINEYSLNLANKQAVKFTDIGASVNGIIRGIAIDSRKDEIYIYQKEGNGAIISRHTLQGVMLDQMTITGNTGDNISLGLMFVNGYATLLFTVKRSDKYYVAFKRYVSNTTVSSDSLSIIDSLYSSDEKASVSVDEMNDELLFVYSNQAIVYKLSNALNNKLVVIRSFILAKDENGEPLKGFKIWDGYTYLISGTKSIEMTPLISVYDENGDKYYHFKLDDFKVDNRIGADSTYAWAMDVYHDTYTNKISLVFGVTYADDVFRKQQLYAIHQHGRESDHAQKMIAYSQNYAMTDGAGRMFNIINGTTSLKELNRPGSYYIRSSHAKSITDIPGDLNDGQHAYFLENSAFNDNGVLTQKIRVYTTASVSDVYERSFDTKANTVGQWQFTPILGLSTPKYMTLPTSKKLSDVITPGEQYISADVIANVVDLDDKYKGNGYLFHSSGAMPSNGRVQTMTRNSTNQALLTLKRIVSDNGITAWKEM</sequence>
<dbReference type="RefSeq" id="WP_035315745.1">
    <property type="nucleotide sequence ID" value="NZ_AODH01000076.1"/>
</dbReference>
<dbReference type="OrthoDB" id="2412467at2"/>
<evidence type="ECO:0000259" key="1">
    <source>
        <dbReference type="Pfam" id="PF21311"/>
    </source>
</evidence>
<name>W7CEP6_9LIST</name>
<dbReference type="InterPro" id="IPR048799">
    <property type="entry name" value="P68_RBP_TagC-like_beta-prop"/>
</dbReference>
<comment type="caution">
    <text evidence="2">The sequence shown here is derived from an EMBL/GenBank/DDBJ whole genome shotgun (WGS) entry which is preliminary data.</text>
</comment>
<dbReference type="EMBL" id="AODH01000076">
    <property type="protein sequence ID" value="EUJ34281.1"/>
    <property type="molecule type" value="Genomic_DNA"/>
</dbReference>
<dbReference type="STRING" id="1265861.BCAMP_12446"/>
<dbReference type="Proteomes" id="UP000019243">
    <property type="component" value="Unassembled WGS sequence"/>
</dbReference>
<dbReference type="Pfam" id="PF21311">
    <property type="entry name" value="Phage_RBD_prop"/>
    <property type="match status" value="1"/>
</dbReference>
<feature type="domain" description="P68 RBP/TagC-like beta-propeller" evidence="1">
    <location>
        <begin position="149"/>
        <end position="386"/>
    </location>
</feature>
<dbReference type="AlphaFoldDB" id="W7CEP6"/>
<proteinExistence type="predicted"/>
<gene>
    <name evidence="2" type="ORF">BCAMP_12446</name>
</gene>